<comment type="caution">
    <text evidence="10">The sequence shown here is derived from an EMBL/GenBank/DDBJ whole genome shotgun (WGS) entry which is preliminary data.</text>
</comment>
<dbReference type="InterPro" id="IPR043128">
    <property type="entry name" value="Rev_trsase/Diguanyl_cyclase"/>
</dbReference>
<keyword evidence="4" id="KW-0548">Nucleotidyltransferase</keyword>
<protein>
    <recommendedName>
        <fullName evidence="2">ribonuclease H</fullName>
        <ecNumber evidence="2">3.1.26.4</ecNumber>
    </recommendedName>
</protein>
<dbReference type="Pfam" id="PF00078">
    <property type="entry name" value="RVT_1"/>
    <property type="match status" value="1"/>
</dbReference>
<reference evidence="10 11" key="1">
    <citation type="submission" date="2019-09" db="EMBL/GenBank/DDBJ databases">
        <title>Bird 10,000 Genomes (B10K) Project - Family phase.</title>
        <authorList>
            <person name="Zhang G."/>
        </authorList>
    </citation>
    <scope>NUCLEOTIDE SEQUENCE [LARGE SCALE GENOMIC DNA]</scope>
    <source>
        <strain evidence="10">B10K-DU-001-69</strain>
        <tissue evidence="10">Muscle</tissue>
    </source>
</reference>
<organism evidence="10 11">
    <name type="scientific">Cardinalis cardinalis</name>
    <name type="common">Northern cardinal</name>
    <dbReference type="NCBI Taxonomy" id="98964"/>
    <lineage>
        <taxon>Eukaryota</taxon>
        <taxon>Metazoa</taxon>
        <taxon>Chordata</taxon>
        <taxon>Craniata</taxon>
        <taxon>Vertebrata</taxon>
        <taxon>Euteleostomi</taxon>
        <taxon>Archelosauria</taxon>
        <taxon>Archosauria</taxon>
        <taxon>Dinosauria</taxon>
        <taxon>Saurischia</taxon>
        <taxon>Theropoda</taxon>
        <taxon>Coelurosauria</taxon>
        <taxon>Aves</taxon>
        <taxon>Neognathae</taxon>
        <taxon>Neoaves</taxon>
        <taxon>Telluraves</taxon>
        <taxon>Australaves</taxon>
        <taxon>Passeriformes</taxon>
        <taxon>Cardinalidae</taxon>
        <taxon>Cardinalis</taxon>
    </lineage>
</organism>
<evidence type="ECO:0000256" key="8">
    <source>
        <dbReference type="ARBA" id="ARBA00022918"/>
    </source>
</evidence>
<dbReference type="GO" id="GO:0004523">
    <property type="term" value="F:RNA-DNA hybrid ribonuclease activity"/>
    <property type="evidence" value="ECO:0007669"/>
    <property type="project" value="UniProtKB-EC"/>
</dbReference>
<evidence type="ECO:0000313" key="11">
    <source>
        <dbReference type="Proteomes" id="UP000583740"/>
    </source>
</evidence>
<evidence type="ECO:0000313" key="10">
    <source>
        <dbReference type="EMBL" id="NWT34179.1"/>
    </source>
</evidence>
<keyword evidence="5" id="KW-0540">Nuclease</keyword>
<dbReference type="EMBL" id="VYXE01021999">
    <property type="protein sequence ID" value="NWT34179.1"/>
    <property type="molecule type" value="Genomic_DNA"/>
</dbReference>
<dbReference type="PROSITE" id="PS50878">
    <property type="entry name" value="RT_POL"/>
    <property type="match status" value="1"/>
</dbReference>
<evidence type="ECO:0000256" key="6">
    <source>
        <dbReference type="ARBA" id="ARBA00022759"/>
    </source>
</evidence>
<keyword evidence="6" id="KW-0255">Endonuclease</keyword>
<keyword evidence="8" id="KW-0695">RNA-directed DNA polymerase</keyword>
<dbReference type="GO" id="GO:0035613">
    <property type="term" value="F:RNA stem-loop binding"/>
    <property type="evidence" value="ECO:0007669"/>
    <property type="project" value="TreeGrafter"/>
</dbReference>
<keyword evidence="3" id="KW-0808">Transferase</keyword>
<dbReference type="GO" id="GO:0003964">
    <property type="term" value="F:RNA-directed DNA polymerase activity"/>
    <property type="evidence" value="ECO:0007669"/>
    <property type="project" value="UniProtKB-KW"/>
</dbReference>
<feature type="domain" description="Reverse transcriptase" evidence="9">
    <location>
        <begin position="1"/>
        <end position="85"/>
    </location>
</feature>
<dbReference type="PANTHER" id="PTHR41694:SF3">
    <property type="entry name" value="RNA-DIRECTED DNA POLYMERASE-RELATED"/>
    <property type="match status" value="1"/>
</dbReference>
<evidence type="ECO:0000256" key="1">
    <source>
        <dbReference type="ARBA" id="ARBA00010879"/>
    </source>
</evidence>
<feature type="non-terminal residue" evidence="10">
    <location>
        <position position="279"/>
    </location>
</feature>
<dbReference type="Gene3D" id="3.30.70.270">
    <property type="match status" value="2"/>
</dbReference>
<name>A0A7K5MUD3_CARCD</name>
<dbReference type="InterPro" id="IPR010661">
    <property type="entry name" value="RVT_thumb"/>
</dbReference>
<feature type="non-terminal residue" evidence="10">
    <location>
        <position position="1"/>
    </location>
</feature>
<dbReference type="PANTHER" id="PTHR41694">
    <property type="entry name" value="ENDOGENOUS RETROVIRUS GROUP K MEMBER POL PROTEIN"/>
    <property type="match status" value="1"/>
</dbReference>
<dbReference type="InterPro" id="IPR000477">
    <property type="entry name" value="RT_dom"/>
</dbReference>
<dbReference type="SUPFAM" id="SSF56672">
    <property type="entry name" value="DNA/RNA polymerases"/>
    <property type="match status" value="1"/>
</dbReference>
<evidence type="ECO:0000256" key="3">
    <source>
        <dbReference type="ARBA" id="ARBA00022679"/>
    </source>
</evidence>
<evidence type="ECO:0000256" key="5">
    <source>
        <dbReference type="ARBA" id="ARBA00022722"/>
    </source>
</evidence>
<keyword evidence="11" id="KW-1185">Reference proteome</keyword>
<evidence type="ECO:0000259" key="9">
    <source>
        <dbReference type="PROSITE" id="PS50878"/>
    </source>
</evidence>
<dbReference type="Pfam" id="PF06817">
    <property type="entry name" value="RVT_thumb"/>
    <property type="match status" value="1"/>
</dbReference>
<accession>A0A7K5MUD3</accession>
<sequence>LPQEMKNSPTICQWYVAQALSSVREQFPGAYCYHYMDDILIATPTEKELSQSQPSLMQTLKTFGLQVALEKVQQQPPWKYLRLKIMDQTIQPQMIQLSTKIQTLNYAEKLLDTINWLRSYLGLTNPQLAPLFNILNGDSDLNSPRKLTPEAKAPLKIVEQAITNRQVHQICTEVCITVFILIVNFHPSVEYPLHILERMFLPHQPKKMAPTIFELIAQLIIKCHQRCLQLNARDPSKIIISVTQEQFEWCFANSTALQSVLQNFSGQITYHLPSHKLLQ</sequence>
<keyword evidence="7" id="KW-0378">Hydrolase</keyword>
<evidence type="ECO:0000256" key="7">
    <source>
        <dbReference type="ARBA" id="ARBA00022801"/>
    </source>
</evidence>
<dbReference type="Proteomes" id="UP000583740">
    <property type="component" value="Unassembled WGS sequence"/>
</dbReference>
<evidence type="ECO:0000256" key="2">
    <source>
        <dbReference type="ARBA" id="ARBA00012180"/>
    </source>
</evidence>
<evidence type="ECO:0000256" key="4">
    <source>
        <dbReference type="ARBA" id="ARBA00022695"/>
    </source>
</evidence>
<dbReference type="InterPro" id="IPR043502">
    <property type="entry name" value="DNA/RNA_pol_sf"/>
</dbReference>
<proteinExistence type="inferred from homology"/>
<dbReference type="EC" id="3.1.26.4" evidence="2"/>
<comment type="similarity">
    <text evidence="1">Belongs to the beta type-B retroviral polymerase family. HERV class-II K(HML-2) pol subfamily.</text>
</comment>
<dbReference type="AlphaFoldDB" id="A0A7K5MUD3"/>
<gene>
    <name evidence="10" type="primary">Ervk11</name>
    <name evidence="10" type="ORF">CARCAR_R01340</name>
</gene>